<protein>
    <submittedName>
        <fullName evidence="5">Branched-chain amino acid transport system ATP-binding protein</fullName>
    </submittedName>
</protein>
<dbReference type="CDD" id="cd03219">
    <property type="entry name" value="ABC_Mj1267_LivG_branched"/>
    <property type="match status" value="1"/>
</dbReference>
<dbReference type="SUPFAM" id="SSF52540">
    <property type="entry name" value="P-loop containing nucleoside triphosphate hydrolases"/>
    <property type="match status" value="1"/>
</dbReference>
<keyword evidence="2" id="KW-0547">Nucleotide-binding</keyword>
<keyword evidence="6" id="KW-1185">Reference proteome</keyword>
<dbReference type="InterPro" id="IPR032823">
    <property type="entry name" value="BCA_ABC_TP_C"/>
</dbReference>
<dbReference type="PROSITE" id="PS50893">
    <property type="entry name" value="ABC_TRANSPORTER_2"/>
    <property type="match status" value="1"/>
</dbReference>
<dbReference type="PANTHER" id="PTHR45772">
    <property type="entry name" value="CONSERVED COMPONENT OF ABC TRANSPORTER FOR NATURAL AMINO ACIDS-RELATED"/>
    <property type="match status" value="1"/>
</dbReference>
<keyword evidence="1" id="KW-0813">Transport</keyword>
<evidence type="ECO:0000313" key="5">
    <source>
        <dbReference type="EMBL" id="SEB77181.1"/>
    </source>
</evidence>
<evidence type="ECO:0000259" key="4">
    <source>
        <dbReference type="PROSITE" id="PS50893"/>
    </source>
</evidence>
<dbReference type="AlphaFoldDB" id="A0A1H4M2B2"/>
<proteinExistence type="predicted"/>
<dbReference type="Proteomes" id="UP000199064">
    <property type="component" value="Unassembled WGS sequence"/>
</dbReference>
<dbReference type="SMART" id="SM00382">
    <property type="entry name" value="AAA"/>
    <property type="match status" value="1"/>
</dbReference>
<gene>
    <name evidence="5" type="ORF">SAMN05216452_3112</name>
</gene>
<dbReference type="EMBL" id="FNSL01000001">
    <property type="protein sequence ID" value="SEB77181.1"/>
    <property type="molecule type" value="Genomic_DNA"/>
</dbReference>
<name>A0A1H4M2B2_9HYPH</name>
<organism evidence="5 6">
    <name type="scientific">Nitratireductor aquibiodomus</name>
    <dbReference type="NCBI Taxonomy" id="204799"/>
    <lineage>
        <taxon>Bacteria</taxon>
        <taxon>Pseudomonadati</taxon>
        <taxon>Pseudomonadota</taxon>
        <taxon>Alphaproteobacteria</taxon>
        <taxon>Hyphomicrobiales</taxon>
        <taxon>Phyllobacteriaceae</taxon>
        <taxon>Nitratireductor</taxon>
    </lineage>
</organism>
<dbReference type="InterPro" id="IPR003439">
    <property type="entry name" value="ABC_transporter-like_ATP-bd"/>
</dbReference>
<keyword evidence="3 5" id="KW-0067">ATP-binding</keyword>
<sequence>MTDGAAIKTGEAVLALDHLHKAFGALKVTDDVTLDVRSGEIHALIGPNGAGKSTLIAQICGELRSDSGRVHFKGRDLTDLSAFKRARLGLGRSFQTTQLCLEFSVLEHVILSLDCMEGGSFNLFANPRNDAALREEAVHWIGKAGLAGRENRQVANLAHGERRQLELAVALARKPHVLVLDEPMAGMGAEESARMVDLLQELKGEYPMLLVEHDMDAVFTLADRVSVLVYGRIIFTGTVDEVRQDAEVRSAYLGDETC</sequence>
<evidence type="ECO:0000256" key="2">
    <source>
        <dbReference type="ARBA" id="ARBA00022741"/>
    </source>
</evidence>
<dbReference type="Gene3D" id="3.40.50.300">
    <property type="entry name" value="P-loop containing nucleotide triphosphate hydrolases"/>
    <property type="match status" value="1"/>
</dbReference>
<dbReference type="RefSeq" id="WP_025030832.1">
    <property type="nucleotide sequence ID" value="NZ_FNSL01000001.1"/>
</dbReference>
<dbReference type="Pfam" id="PF12399">
    <property type="entry name" value="BCA_ABC_TP_C"/>
    <property type="match status" value="1"/>
</dbReference>
<evidence type="ECO:0000256" key="3">
    <source>
        <dbReference type="ARBA" id="ARBA00022840"/>
    </source>
</evidence>
<dbReference type="InterPro" id="IPR003593">
    <property type="entry name" value="AAA+_ATPase"/>
</dbReference>
<dbReference type="Pfam" id="PF00005">
    <property type="entry name" value="ABC_tran"/>
    <property type="match status" value="1"/>
</dbReference>
<feature type="domain" description="ABC transporter" evidence="4">
    <location>
        <begin position="14"/>
        <end position="255"/>
    </location>
</feature>
<dbReference type="GO" id="GO:0005524">
    <property type="term" value="F:ATP binding"/>
    <property type="evidence" value="ECO:0007669"/>
    <property type="project" value="UniProtKB-KW"/>
</dbReference>
<evidence type="ECO:0000313" key="6">
    <source>
        <dbReference type="Proteomes" id="UP000199064"/>
    </source>
</evidence>
<dbReference type="GO" id="GO:0016887">
    <property type="term" value="F:ATP hydrolysis activity"/>
    <property type="evidence" value="ECO:0007669"/>
    <property type="project" value="InterPro"/>
</dbReference>
<dbReference type="PANTHER" id="PTHR45772:SF2">
    <property type="entry name" value="ABC TRANSPORTER ATP-BINDING PROTEIN"/>
    <property type="match status" value="1"/>
</dbReference>
<reference evidence="6" key="1">
    <citation type="submission" date="2016-10" db="EMBL/GenBank/DDBJ databases">
        <authorList>
            <person name="Varghese N."/>
            <person name="Submissions S."/>
        </authorList>
    </citation>
    <scope>NUCLEOTIDE SEQUENCE [LARGE SCALE GENOMIC DNA]</scope>
    <source>
        <strain evidence="6">ES.061</strain>
    </source>
</reference>
<dbReference type="InterPro" id="IPR027417">
    <property type="entry name" value="P-loop_NTPase"/>
</dbReference>
<dbReference type="GO" id="GO:0005886">
    <property type="term" value="C:plasma membrane"/>
    <property type="evidence" value="ECO:0007669"/>
    <property type="project" value="TreeGrafter"/>
</dbReference>
<dbReference type="InterPro" id="IPR051120">
    <property type="entry name" value="ABC_AA/LPS_Transport"/>
</dbReference>
<accession>A0A1H4M2B2</accession>
<evidence type="ECO:0000256" key="1">
    <source>
        <dbReference type="ARBA" id="ARBA00022448"/>
    </source>
</evidence>